<feature type="region of interest" description="Disordered" evidence="1">
    <location>
        <begin position="1"/>
        <end position="51"/>
    </location>
</feature>
<feature type="compositionally biased region" description="Pro residues" evidence="1">
    <location>
        <begin position="104"/>
        <end position="113"/>
    </location>
</feature>
<dbReference type="Proteomes" id="UP000002281">
    <property type="component" value="Chromosome 17"/>
</dbReference>
<name>A0A9L0RQ05_HORSE</name>
<feature type="compositionally biased region" description="Basic and acidic residues" evidence="1">
    <location>
        <begin position="39"/>
        <end position="50"/>
    </location>
</feature>
<dbReference type="Ensembl" id="ENSECAT00000119409.1">
    <property type="protein sequence ID" value="ENSECAP00000065974.1"/>
    <property type="gene ID" value="ENSECAG00000052469.1"/>
</dbReference>
<feature type="region of interest" description="Disordered" evidence="1">
    <location>
        <begin position="92"/>
        <end position="113"/>
    </location>
</feature>
<dbReference type="AlphaFoldDB" id="A0A9L0RQ05"/>
<protein>
    <submittedName>
        <fullName evidence="2">Uncharacterized protein</fullName>
    </submittedName>
</protein>
<organism evidence="2 3">
    <name type="scientific">Equus caballus</name>
    <name type="common">Horse</name>
    <dbReference type="NCBI Taxonomy" id="9796"/>
    <lineage>
        <taxon>Eukaryota</taxon>
        <taxon>Metazoa</taxon>
        <taxon>Chordata</taxon>
        <taxon>Craniata</taxon>
        <taxon>Vertebrata</taxon>
        <taxon>Euteleostomi</taxon>
        <taxon>Mammalia</taxon>
        <taxon>Eutheria</taxon>
        <taxon>Laurasiatheria</taxon>
        <taxon>Perissodactyla</taxon>
        <taxon>Equidae</taxon>
        <taxon>Equus</taxon>
    </lineage>
</organism>
<sequence>GTGDPPGPGTAREAEAGAACPRSSLGARAAAAVGSAGEVDSRTPRGEWKRFHPRLTPVGNCPPTSRHGCWRRRRPPFCRDCCGNLGPVQTQTPWGWETWDSPWRPLPSHPSGC</sequence>
<reference evidence="2" key="2">
    <citation type="submission" date="2025-05" db="UniProtKB">
        <authorList>
            <consortium name="Ensembl"/>
        </authorList>
    </citation>
    <scope>IDENTIFICATION</scope>
    <source>
        <strain evidence="2">Thoroughbred</strain>
    </source>
</reference>
<evidence type="ECO:0000313" key="2">
    <source>
        <dbReference type="Ensembl" id="ENSECAP00000065974.1"/>
    </source>
</evidence>
<feature type="compositionally biased region" description="Low complexity" evidence="1">
    <location>
        <begin position="23"/>
        <end position="37"/>
    </location>
</feature>
<accession>A0A9L0RQ05</accession>
<reference evidence="2 3" key="1">
    <citation type="journal article" date="2009" name="Science">
        <title>Genome sequence, comparative analysis, and population genetics of the domestic horse.</title>
        <authorList>
            <consortium name="Broad Institute Genome Sequencing Platform"/>
            <consortium name="Broad Institute Whole Genome Assembly Team"/>
            <person name="Wade C.M."/>
            <person name="Giulotto E."/>
            <person name="Sigurdsson S."/>
            <person name="Zoli M."/>
            <person name="Gnerre S."/>
            <person name="Imsland F."/>
            <person name="Lear T.L."/>
            <person name="Adelson D.L."/>
            <person name="Bailey E."/>
            <person name="Bellone R.R."/>
            <person name="Bloecker H."/>
            <person name="Distl O."/>
            <person name="Edgar R.C."/>
            <person name="Garber M."/>
            <person name="Leeb T."/>
            <person name="Mauceli E."/>
            <person name="MacLeod J.N."/>
            <person name="Penedo M.C.T."/>
            <person name="Raison J.M."/>
            <person name="Sharpe T."/>
            <person name="Vogel J."/>
            <person name="Andersson L."/>
            <person name="Antczak D.F."/>
            <person name="Biagi T."/>
            <person name="Binns M.M."/>
            <person name="Chowdhary B.P."/>
            <person name="Coleman S.J."/>
            <person name="Della Valle G."/>
            <person name="Fryc S."/>
            <person name="Guerin G."/>
            <person name="Hasegawa T."/>
            <person name="Hill E.W."/>
            <person name="Jurka J."/>
            <person name="Kiialainen A."/>
            <person name="Lindgren G."/>
            <person name="Liu J."/>
            <person name="Magnani E."/>
            <person name="Mickelson J.R."/>
            <person name="Murray J."/>
            <person name="Nergadze S.G."/>
            <person name="Onofrio R."/>
            <person name="Pedroni S."/>
            <person name="Piras M.F."/>
            <person name="Raudsepp T."/>
            <person name="Rocchi M."/>
            <person name="Roeed K.H."/>
            <person name="Ryder O.A."/>
            <person name="Searle S."/>
            <person name="Skow L."/>
            <person name="Swinburne J.E."/>
            <person name="Syvaenen A.C."/>
            <person name="Tozaki T."/>
            <person name="Valberg S.J."/>
            <person name="Vaudin M."/>
            <person name="White J.R."/>
            <person name="Zody M.C."/>
            <person name="Lander E.S."/>
            <person name="Lindblad-Toh K."/>
        </authorList>
    </citation>
    <scope>NUCLEOTIDE SEQUENCE [LARGE SCALE GENOMIC DNA]</scope>
    <source>
        <strain evidence="2 3">Thoroughbred</strain>
    </source>
</reference>
<dbReference type="Ensembl" id="ENSECAT00000083241.1">
    <property type="protein sequence ID" value="ENSECAP00000057901.1"/>
    <property type="gene ID" value="ENSECAG00000049853.1"/>
</dbReference>
<dbReference type="GeneTree" id="ENSGT01090000263344"/>
<keyword evidence="3" id="KW-1185">Reference proteome</keyword>
<proteinExistence type="predicted"/>
<evidence type="ECO:0000256" key="1">
    <source>
        <dbReference type="SAM" id="MobiDB-lite"/>
    </source>
</evidence>
<evidence type="ECO:0000313" key="3">
    <source>
        <dbReference type="Proteomes" id="UP000002281"/>
    </source>
</evidence>